<dbReference type="InterPro" id="IPR052794">
    <property type="entry name" value="Mito_Ser_Protease_LACTB"/>
</dbReference>
<dbReference type="AlphaFoldDB" id="A0A0B7GZ63"/>
<evidence type="ECO:0000259" key="1">
    <source>
        <dbReference type="Pfam" id="PF00144"/>
    </source>
</evidence>
<dbReference type="GO" id="GO:0019216">
    <property type="term" value="P:regulation of lipid metabolic process"/>
    <property type="evidence" value="ECO:0007669"/>
    <property type="project" value="TreeGrafter"/>
</dbReference>
<dbReference type="EMBL" id="CDOD01000003">
    <property type="protein sequence ID" value="CEN32606.1"/>
    <property type="molecule type" value="Genomic_DNA"/>
</dbReference>
<feature type="domain" description="Beta-lactamase-related" evidence="1">
    <location>
        <begin position="53"/>
        <end position="358"/>
    </location>
</feature>
<dbReference type="InterPro" id="IPR001466">
    <property type="entry name" value="Beta-lactam-related"/>
</dbReference>
<dbReference type="GO" id="GO:0006508">
    <property type="term" value="P:proteolysis"/>
    <property type="evidence" value="ECO:0007669"/>
    <property type="project" value="TreeGrafter"/>
</dbReference>
<accession>A0A0B7GZ63</accession>
<dbReference type="PANTHER" id="PTHR46520:SF1">
    <property type="entry name" value="SERINE BETA-LACTAMASE-LIKE PROTEIN LACTB, MITOCHONDRIAL"/>
    <property type="match status" value="1"/>
</dbReference>
<dbReference type="STRING" id="28189.CCYN74_60038"/>
<gene>
    <name evidence="2" type="ORF">CCYN2B_110125</name>
</gene>
<protein>
    <submittedName>
        <fullName evidence="2">Beta-lactamase</fullName>
    </submittedName>
</protein>
<dbReference type="Proteomes" id="UP000038055">
    <property type="component" value="Unassembled WGS sequence"/>
</dbReference>
<dbReference type="Pfam" id="PF00144">
    <property type="entry name" value="Beta-lactamase"/>
    <property type="match status" value="1"/>
</dbReference>
<evidence type="ECO:0000313" key="3">
    <source>
        <dbReference type="Proteomes" id="UP000038055"/>
    </source>
</evidence>
<dbReference type="eggNOG" id="COG1680">
    <property type="taxonomic scope" value="Bacteria"/>
</dbReference>
<dbReference type="GO" id="GO:0008233">
    <property type="term" value="F:peptidase activity"/>
    <property type="evidence" value="ECO:0007669"/>
    <property type="project" value="TreeGrafter"/>
</dbReference>
<evidence type="ECO:0000313" key="2">
    <source>
        <dbReference type="EMBL" id="CEN32606.1"/>
    </source>
</evidence>
<dbReference type="SUPFAM" id="SSF56601">
    <property type="entry name" value="beta-lactamase/transpeptidase-like"/>
    <property type="match status" value="1"/>
</dbReference>
<dbReference type="Gene3D" id="3.40.710.10">
    <property type="entry name" value="DD-peptidase/beta-lactamase superfamily"/>
    <property type="match status" value="1"/>
</dbReference>
<reference evidence="3" key="1">
    <citation type="submission" date="2015-01" db="EMBL/GenBank/DDBJ databases">
        <authorList>
            <person name="MANFREDI Pablo"/>
        </authorList>
    </citation>
    <scope>NUCLEOTIDE SEQUENCE [LARGE SCALE GENOMIC DNA]</scope>
    <source>
        <strain evidence="3">Ccyn2B</strain>
    </source>
</reference>
<organism evidence="2 3">
    <name type="scientific">Capnocytophaga cynodegmi</name>
    <dbReference type="NCBI Taxonomy" id="28189"/>
    <lineage>
        <taxon>Bacteria</taxon>
        <taxon>Pseudomonadati</taxon>
        <taxon>Bacteroidota</taxon>
        <taxon>Flavobacteriia</taxon>
        <taxon>Flavobacteriales</taxon>
        <taxon>Flavobacteriaceae</taxon>
        <taxon>Capnocytophaga</taxon>
    </lineage>
</organism>
<dbReference type="PANTHER" id="PTHR46520">
    <property type="entry name" value="SERINE BETA-LACTAMASE-LIKE PROTEIN LACTB, MITOCHONDRIAL"/>
    <property type="match status" value="1"/>
</dbReference>
<sequence>MNLKYILLFSSILSFFQSLFGQNKPLSDIEVFRKNPSEVTSFEEARESAEKIIHFLLQEKRIPGVSVTITKQNHVIWQKGYGYADIEKKKSIEPQKTLFRVASVSKPLSAVVLARLQDKKEFDWNLSLYEYVPDFPKKPFDFTIKQLGGHIAGIRSYKGNEMVNNKPLSIEEGINFFKNDILEFAPGTKYLYSSFNWNLISLAMERCLNKKFEDIASEEVLKPLNMNNTFPDKGKIIKNEAIPYSGSKKEFKPAAMVHNYYKLAGGGFLSTSEDIAKLGNVVICHDFLSQETESEMLTSLCIDDDNETGYSIGWQSSKDWNGRPYYGHIGNGVGGYAWFYVYPQEQVVVTMLFNVTNPQIDIYLQRITDFILEGAEYLDFGF</sequence>
<dbReference type="RefSeq" id="WP_041989877.1">
    <property type="nucleotide sequence ID" value="NZ_CDOD01000003.1"/>
</dbReference>
<proteinExistence type="predicted"/>
<dbReference type="InterPro" id="IPR012338">
    <property type="entry name" value="Beta-lactam/transpept-like"/>
</dbReference>
<keyword evidence="3" id="KW-1185">Reference proteome</keyword>
<name>A0A0B7GZ63_9FLAO</name>